<evidence type="ECO:0000313" key="2">
    <source>
        <dbReference type="EMBL" id="MBC6002340.1"/>
    </source>
</evidence>
<feature type="transmembrane region" description="Helical" evidence="1">
    <location>
        <begin position="90"/>
        <end position="109"/>
    </location>
</feature>
<feature type="transmembrane region" description="Helical" evidence="1">
    <location>
        <begin position="7"/>
        <end position="26"/>
    </location>
</feature>
<dbReference type="Pfam" id="PF05857">
    <property type="entry name" value="TraX"/>
    <property type="match status" value="1"/>
</dbReference>
<protein>
    <submittedName>
        <fullName evidence="2">Conjugal transfer protein TraX</fullName>
    </submittedName>
</protein>
<feature type="transmembrane region" description="Helical" evidence="1">
    <location>
        <begin position="220"/>
        <end position="240"/>
    </location>
</feature>
<dbReference type="InterPro" id="IPR008875">
    <property type="entry name" value="TraX"/>
</dbReference>
<keyword evidence="3" id="KW-1185">Reference proteome</keyword>
<organism evidence="2 3">
    <name type="scientific">Paeniclostridium hominis</name>
    <dbReference type="NCBI Taxonomy" id="2764329"/>
    <lineage>
        <taxon>Bacteria</taxon>
        <taxon>Bacillati</taxon>
        <taxon>Bacillota</taxon>
        <taxon>Clostridia</taxon>
        <taxon>Peptostreptococcales</taxon>
        <taxon>Peptostreptococcaceae</taxon>
        <taxon>Paeniclostridium</taxon>
    </lineage>
</organism>
<keyword evidence="1" id="KW-0812">Transmembrane</keyword>
<name>A0ABR7JZQ4_9FIRM</name>
<sequence length="242" mass="28286">MIKFNAFELKMIALVLMLMDHLYIAFPNAFSAWYYPLSRVVAPIFGFLLVEGLFHTRNKLRYNIRLFGWAIFMQIGNVVINIALKSKEISVYNNIFLTLTLGLTIINLIEFSKNKEGIKKIGILFISISLISLGLFTEGGIVLIPFILITYLFRGNEKKQIVLYLFLSIILFSVNYNTYSTAKETISMLMFNSDFLFILVVPFMILYNGKRGMNNKFSKYLFYIFYPLHLWIIAILQFRFQY</sequence>
<feature type="transmembrane region" description="Helical" evidence="1">
    <location>
        <begin position="186"/>
        <end position="208"/>
    </location>
</feature>
<keyword evidence="1" id="KW-1133">Transmembrane helix</keyword>
<keyword evidence="1" id="KW-0472">Membrane</keyword>
<evidence type="ECO:0000256" key="1">
    <source>
        <dbReference type="SAM" id="Phobius"/>
    </source>
</evidence>
<dbReference type="EMBL" id="JACRWD010000001">
    <property type="protein sequence ID" value="MBC6002340.1"/>
    <property type="molecule type" value="Genomic_DNA"/>
</dbReference>
<evidence type="ECO:0000313" key="3">
    <source>
        <dbReference type="Proteomes" id="UP000611796"/>
    </source>
</evidence>
<feature type="transmembrane region" description="Helical" evidence="1">
    <location>
        <begin position="66"/>
        <end position="84"/>
    </location>
</feature>
<dbReference type="RefSeq" id="WP_187004810.1">
    <property type="nucleotide sequence ID" value="NZ_JACRWD010000001.1"/>
</dbReference>
<feature type="transmembrane region" description="Helical" evidence="1">
    <location>
        <begin position="161"/>
        <end position="179"/>
    </location>
</feature>
<gene>
    <name evidence="2" type="ORF">H8891_00880</name>
</gene>
<comment type="caution">
    <text evidence="2">The sequence shown here is derived from an EMBL/GenBank/DDBJ whole genome shotgun (WGS) entry which is preliminary data.</text>
</comment>
<dbReference type="Proteomes" id="UP000611796">
    <property type="component" value="Unassembled WGS sequence"/>
</dbReference>
<feature type="transmembrane region" description="Helical" evidence="1">
    <location>
        <begin position="121"/>
        <end position="149"/>
    </location>
</feature>
<proteinExistence type="predicted"/>
<reference evidence="2 3" key="1">
    <citation type="submission" date="2020-08" db="EMBL/GenBank/DDBJ databases">
        <authorList>
            <person name="Liu C."/>
            <person name="Sun Q."/>
        </authorList>
    </citation>
    <scope>NUCLEOTIDE SEQUENCE [LARGE SCALE GENOMIC DNA]</scope>
    <source>
        <strain evidence="2 3">NSJ-45</strain>
    </source>
</reference>
<accession>A0ABR7JZQ4</accession>